<dbReference type="GO" id="GO:0016491">
    <property type="term" value="F:oxidoreductase activity"/>
    <property type="evidence" value="ECO:0007669"/>
    <property type="project" value="UniProtKB-KW"/>
</dbReference>
<keyword evidence="2" id="KW-0560">Oxidoreductase</keyword>
<reference evidence="4 5" key="1">
    <citation type="journal article" date="2019" name="Int. J. Syst. Evol. Microbiol.">
        <title>The Global Catalogue of Microorganisms (GCM) 10K type strain sequencing project: providing services to taxonomists for standard genome sequencing and annotation.</title>
        <authorList>
            <consortium name="The Broad Institute Genomics Platform"/>
            <consortium name="The Broad Institute Genome Sequencing Center for Infectious Disease"/>
            <person name="Wu L."/>
            <person name="Ma J."/>
        </authorList>
    </citation>
    <scope>NUCLEOTIDE SEQUENCE [LARGE SCALE GENOMIC DNA]</scope>
    <source>
        <strain evidence="4 5">PSR21</strain>
    </source>
</reference>
<evidence type="ECO:0000259" key="3">
    <source>
        <dbReference type="SMART" id="SM01329"/>
    </source>
</evidence>
<accession>A0ABD6AEZ0</accession>
<comment type="caution">
    <text evidence="4">The sequence shown here is derived from an EMBL/GenBank/DDBJ whole genome shotgun (WGS) entry which is preliminary data.</text>
</comment>
<dbReference type="PANTHER" id="PTHR11835:SF34">
    <property type="entry name" value="ISOCITRATE DEHYDROGENASE [NAD] SUBUNIT ALPHA, MITOCHONDRIAL"/>
    <property type="match status" value="1"/>
</dbReference>
<sequence length="356" mass="37543">MTTRICVFEGDDAAPEAVTATCGLLTSLDVDLEFTTPHVGGHADALRAGTLPEELRSAIESADTVLFGAGSDLHATILRYLRWEYGGGTYANLRPVCHFEGATSPLSDPEGIDYLVVRENLEGLYVRAEGDLPEAAGTLDATSVGGTSLKDLGPGQYALRVTSEAHTRRFARFACETAADRVEETQPIRLTCATKSNVLPGTDGLFERTVERTAAEYDQLTYEHLHVDDAAQRLVTDPRRFDVIVTPNFAGDVLSDVGAGTTGGLGVAPSGCYGDDVAYFEPVHGSAPDIAGEGSINPTATLLSAAMLLEYVGAPAEATRLVRAIEATYRDGASLTPDQGGTATTEAFTAAVTDHL</sequence>
<dbReference type="InterPro" id="IPR024084">
    <property type="entry name" value="IsoPropMal-DH-like_dom"/>
</dbReference>
<dbReference type="PANTHER" id="PTHR11835">
    <property type="entry name" value="DECARBOXYLATING DEHYDROGENASES-ISOCITRATE, ISOPROPYLMALATE, TARTRATE"/>
    <property type="match status" value="1"/>
</dbReference>
<dbReference type="Gene3D" id="3.40.718.10">
    <property type="entry name" value="Isopropylmalate Dehydrogenase"/>
    <property type="match status" value="1"/>
</dbReference>
<dbReference type="Proteomes" id="UP001596547">
    <property type="component" value="Unassembled WGS sequence"/>
</dbReference>
<dbReference type="SUPFAM" id="SSF53659">
    <property type="entry name" value="Isocitrate/Isopropylmalate dehydrogenase-like"/>
    <property type="match status" value="1"/>
</dbReference>
<evidence type="ECO:0000256" key="2">
    <source>
        <dbReference type="ARBA" id="ARBA00023002"/>
    </source>
</evidence>
<evidence type="ECO:0000313" key="4">
    <source>
        <dbReference type="EMBL" id="MFC7318792.1"/>
    </source>
</evidence>
<dbReference type="Pfam" id="PF00180">
    <property type="entry name" value="Iso_dh"/>
    <property type="match status" value="1"/>
</dbReference>
<feature type="domain" description="Isopropylmalate dehydrogenase-like" evidence="3">
    <location>
        <begin position="4"/>
        <end position="352"/>
    </location>
</feature>
<evidence type="ECO:0000256" key="1">
    <source>
        <dbReference type="ARBA" id="ARBA00007769"/>
    </source>
</evidence>
<dbReference type="EMBL" id="JBHTBF010000003">
    <property type="protein sequence ID" value="MFC7318792.1"/>
    <property type="molecule type" value="Genomic_DNA"/>
</dbReference>
<dbReference type="SMART" id="SM01329">
    <property type="entry name" value="Iso_dh"/>
    <property type="match status" value="1"/>
</dbReference>
<gene>
    <name evidence="4" type="ORF">ACFQPE_18605</name>
</gene>
<evidence type="ECO:0000313" key="5">
    <source>
        <dbReference type="Proteomes" id="UP001596547"/>
    </source>
</evidence>
<dbReference type="GeneID" id="79317020"/>
<name>A0ABD6AEZ0_9EURY</name>
<protein>
    <submittedName>
        <fullName evidence="4">Isocitrate/isopropylmalate family dehydrogenase</fullName>
    </submittedName>
</protein>
<keyword evidence="5" id="KW-1185">Reference proteome</keyword>
<proteinExistence type="inferred from homology"/>
<dbReference type="AlphaFoldDB" id="A0ABD6AEZ0"/>
<comment type="similarity">
    <text evidence="1">Belongs to the isocitrate and isopropylmalate dehydrogenases family.</text>
</comment>
<organism evidence="4 5">
    <name type="scientific">Halomarina halobia</name>
    <dbReference type="NCBI Taxonomy" id="3033386"/>
    <lineage>
        <taxon>Archaea</taxon>
        <taxon>Methanobacteriati</taxon>
        <taxon>Methanobacteriota</taxon>
        <taxon>Stenosarchaea group</taxon>
        <taxon>Halobacteria</taxon>
        <taxon>Halobacteriales</taxon>
        <taxon>Natronomonadaceae</taxon>
        <taxon>Halomarina</taxon>
    </lineage>
</organism>
<dbReference type="RefSeq" id="WP_276306372.1">
    <property type="nucleotide sequence ID" value="NZ_CP119993.1"/>
</dbReference>